<evidence type="ECO:0000313" key="3">
    <source>
        <dbReference type="Proteomes" id="UP000547879"/>
    </source>
</evidence>
<sequence>MTKISNGRNIEASAPHWIEWVTGAISAIIVLTVIVWIGKDGILDRDRSPDLHGQVVQTEERSDGFQVLFEIHNDSSVTASQVKVRGELRDQGSVLESSESVLDYVPGHSRAGGGLIFRQNPAGKELTVRPTAFDEP</sequence>
<organism evidence="2 3">
    <name type="scientific">Rhizobium wenxiniae</name>
    <dbReference type="NCBI Taxonomy" id="1737357"/>
    <lineage>
        <taxon>Bacteria</taxon>
        <taxon>Pseudomonadati</taxon>
        <taxon>Pseudomonadota</taxon>
        <taxon>Alphaproteobacteria</taxon>
        <taxon>Hyphomicrobiales</taxon>
        <taxon>Rhizobiaceae</taxon>
        <taxon>Rhizobium/Agrobacterium group</taxon>
        <taxon>Rhizobium</taxon>
    </lineage>
</organism>
<dbReference type="Proteomes" id="UP000547879">
    <property type="component" value="Unassembled WGS sequence"/>
</dbReference>
<keyword evidence="1" id="KW-0812">Transmembrane</keyword>
<dbReference type="NCBIfam" id="TIGR02588">
    <property type="entry name" value="TIGR02588 family protein"/>
    <property type="match status" value="1"/>
</dbReference>
<dbReference type="InterPro" id="IPR013417">
    <property type="entry name" value="CHP02588"/>
</dbReference>
<protein>
    <submittedName>
        <fullName evidence="2">Uncharacterized protein (TIGR02588 family)</fullName>
    </submittedName>
</protein>
<keyword evidence="3" id="KW-1185">Reference proteome</keyword>
<dbReference type="AlphaFoldDB" id="A0A7W9YA02"/>
<evidence type="ECO:0000313" key="2">
    <source>
        <dbReference type="EMBL" id="MBB6164749.1"/>
    </source>
</evidence>
<dbReference type="EMBL" id="JACHEG010000006">
    <property type="protein sequence ID" value="MBB6164749.1"/>
    <property type="molecule type" value="Genomic_DNA"/>
</dbReference>
<name>A0A7W9YA02_9HYPH</name>
<feature type="transmembrane region" description="Helical" evidence="1">
    <location>
        <begin position="20"/>
        <end position="38"/>
    </location>
</feature>
<keyword evidence="1" id="KW-1133">Transmembrane helix</keyword>
<accession>A0A7W9YA02</accession>
<comment type="caution">
    <text evidence="2">The sequence shown here is derived from an EMBL/GenBank/DDBJ whole genome shotgun (WGS) entry which is preliminary data.</text>
</comment>
<reference evidence="2 3" key="1">
    <citation type="submission" date="2020-08" db="EMBL/GenBank/DDBJ databases">
        <title>Genomic Encyclopedia of Type Strains, Phase IV (KMG-IV): sequencing the most valuable type-strain genomes for metagenomic binning, comparative biology and taxonomic classification.</title>
        <authorList>
            <person name="Goeker M."/>
        </authorList>
    </citation>
    <scope>NUCLEOTIDE SEQUENCE [LARGE SCALE GENOMIC DNA]</scope>
    <source>
        <strain evidence="2 3">DSM 100734</strain>
    </source>
</reference>
<gene>
    <name evidence="2" type="ORF">HNQ72_004594</name>
</gene>
<keyword evidence="1" id="KW-0472">Membrane</keyword>
<proteinExistence type="predicted"/>
<evidence type="ECO:0000256" key="1">
    <source>
        <dbReference type="SAM" id="Phobius"/>
    </source>
</evidence>
<dbReference type="RefSeq" id="WP_183995479.1">
    <property type="nucleotide sequence ID" value="NZ_BMHW01000005.1"/>
</dbReference>